<dbReference type="Proteomes" id="UP001273166">
    <property type="component" value="Unassembled WGS sequence"/>
</dbReference>
<dbReference type="AlphaFoldDB" id="A0AAJ0H022"/>
<dbReference type="RefSeq" id="XP_062725108.1">
    <property type="nucleotide sequence ID" value="XM_062865966.1"/>
</dbReference>
<dbReference type="GO" id="GO:0004622">
    <property type="term" value="F:phosphatidylcholine lysophospholipase activity"/>
    <property type="evidence" value="ECO:0007669"/>
    <property type="project" value="TreeGrafter"/>
</dbReference>
<keyword evidence="1" id="KW-0812">Transmembrane</keyword>
<dbReference type="EMBL" id="JAUDZG010000001">
    <property type="protein sequence ID" value="KAK3309328.1"/>
    <property type="molecule type" value="Genomic_DNA"/>
</dbReference>
<dbReference type="InterPro" id="IPR051532">
    <property type="entry name" value="Ester_Hydrolysis_Enzymes"/>
</dbReference>
<evidence type="ECO:0000313" key="4">
    <source>
        <dbReference type="EMBL" id="KAK3309328.1"/>
    </source>
</evidence>
<organism evidence="4 5">
    <name type="scientific">Chaetomium strumarium</name>
    <dbReference type="NCBI Taxonomy" id="1170767"/>
    <lineage>
        <taxon>Eukaryota</taxon>
        <taxon>Fungi</taxon>
        <taxon>Dikarya</taxon>
        <taxon>Ascomycota</taxon>
        <taxon>Pezizomycotina</taxon>
        <taxon>Sordariomycetes</taxon>
        <taxon>Sordariomycetidae</taxon>
        <taxon>Sordariales</taxon>
        <taxon>Chaetomiaceae</taxon>
        <taxon>Chaetomium</taxon>
    </lineage>
</organism>
<feature type="signal peptide" evidence="2">
    <location>
        <begin position="1"/>
        <end position="25"/>
    </location>
</feature>
<dbReference type="InterPro" id="IPR036514">
    <property type="entry name" value="SGNH_hydro_sf"/>
</dbReference>
<keyword evidence="1" id="KW-1133">Transmembrane helix</keyword>
<feature type="domain" description="SGNH hydrolase-type esterase" evidence="3">
    <location>
        <begin position="53"/>
        <end position="188"/>
    </location>
</feature>
<comment type="caution">
    <text evidence="4">The sequence shown here is derived from an EMBL/GenBank/DDBJ whole genome shotgun (WGS) entry which is preliminary data.</text>
</comment>
<dbReference type="Pfam" id="PF13472">
    <property type="entry name" value="Lipase_GDSL_2"/>
    <property type="match status" value="1"/>
</dbReference>
<dbReference type="InterPro" id="IPR013830">
    <property type="entry name" value="SGNH_hydro"/>
</dbReference>
<reference evidence="4" key="1">
    <citation type="journal article" date="2023" name="Mol. Phylogenet. Evol.">
        <title>Genome-scale phylogeny and comparative genomics of the fungal order Sordariales.</title>
        <authorList>
            <person name="Hensen N."/>
            <person name="Bonometti L."/>
            <person name="Westerberg I."/>
            <person name="Brannstrom I.O."/>
            <person name="Guillou S."/>
            <person name="Cros-Aarteil S."/>
            <person name="Calhoun S."/>
            <person name="Haridas S."/>
            <person name="Kuo A."/>
            <person name="Mondo S."/>
            <person name="Pangilinan J."/>
            <person name="Riley R."/>
            <person name="LaButti K."/>
            <person name="Andreopoulos B."/>
            <person name="Lipzen A."/>
            <person name="Chen C."/>
            <person name="Yan M."/>
            <person name="Daum C."/>
            <person name="Ng V."/>
            <person name="Clum A."/>
            <person name="Steindorff A."/>
            <person name="Ohm R.A."/>
            <person name="Martin F."/>
            <person name="Silar P."/>
            <person name="Natvig D.O."/>
            <person name="Lalanne C."/>
            <person name="Gautier V."/>
            <person name="Ament-Velasquez S.L."/>
            <person name="Kruys A."/>
            <person name="Hutchinson M.I."/>
            <person name="Powell A.J."/>
            <person name="Barry K."/>
            <person name="Miller A.N."/>
            <person name="Grigoriev I.V."/>
            <person name="Debuchy R."/>
            <person name="Gladieux P."/>
            <person name="Hiltunen Thoren M."/>
            <person name="Johannesson H."/>
        </authorList>
    </citation>
    <scope>NUCLEOTIDE SEQUENCE</scope>
    <source>
        <strain evidence="4">CBS 333.67</strain>
    </source>
</reference>
<dbReference type="Gene3D" id="3.40.50.1110">
    <property type="entry name" value="SGNH hydrolase"/>
    <property type="match status" value="1"/>
</dbReference>
<sequence>MRASRLAVWHAWSVSILCFALFVSPHPTGSVAGNNVSFARDVGAPDFYARILLLGGSIVFGVGSLDGNGFRKPLRDALRQAGWKVNMVGNRANGPMKDNSVEAKSGDRVDQIHEAAKASFKYQPNIVLINGGTNDCDQDYDLDNIGARMEALLDDLFNEIKGTTIILSTVIPSNKDSIASRRMKVNNRYRSLV</sequence>
<keyword evidence="1" id="KW-0472">Membrane</keyword>
<protein>
    <submittedName>
        <fullName evidence="4">SGNH hydrolase-type esterase domain-containing protein</fullName>
    </submittedName>
</protein>
<dbReference type="GeneID" id="87884795"/>
<accession>A0AAJ0H022</accession>
<name>A0AAJ0H022_9PEZI</name>
<keyword evidence="4" id="KW-0378">Hydrolase</keyword>
<evidence type="ECO:0000313" key="5">
    <source>
        <dbReference type="Proteomes" id="UP001273166"/>
    </source>
</evidence>
<evidence type="ECO:0000259" key="3">
    <source>
        <dbReference type="Pfam" id="PF13472"/>
    </source>
</evidence>
<keyword evidence="2" id="KW-0732">Signal</keyword>
<reference evidence="4" key="2">
    <citation type="submission" date="2023-06" db="EMBL/GenBank/DDBJ databases">
        <authorList>
            <consortium name="Lawrence Berkeley National Laboratory"/>
            <person name="Mondo S.J."/>
            <person name="Hensen N."/>
            <person name="Bonometti L."/>
            <person name="Westerberg I."/>
            <person name="Brannstrom I.O."/>
            <person name="Guillou S."/>
            <person name="Cros-Aarteil S."/>
            <person name="Calhoun S."/>
            <person name="Haridas S."/>
            <person name="Kuo A."/>
            <person name="Pangilinan J."/>
            <person name="Riley R."/>
            <person name="Labutti K."/>
            <person name="Andreopoulos B."/>
            <person name="Lipzen A."/>
            <person name="Chen C."/>
            <person name="Yanf M."/>
            <person name="Daum C."/>
            <person name="Ng V."/>
            <person name="Clum A."/>
            <person name="Steindorff A."/>
            <person name="Ohm R."/>
            <person name="Martin F."/>
            <person name="Silar P."/>
            <person name="Natvig D."/>
            <person name="Lalanne C."/>
            <person name="Gautier V."/>
            <person name="Ament-Velasquez S.L."/>
            <person name="Kruys A."/>
            <person name="Hutchinson M.I."/>
            <person name="Powell A.J."/>
            <person name="Barry K."/>
            <person name="Miller A.N."/>
            <person name="Grigoriev I.V."/>
            <person name="Debuchy R."/>
            <person name="Gladieux P."/>
            <person name="Thoren M.H."/>
            <person name="Johannesson H."/>
        </authorList>
    </citation>
    <scope>NUCLEOTIDE SEQUENCE</scope>
    <source>
        <strain evidence="4">CBS 333.67</strain>
    </source>
</reference>
<keyword evidence="5" id="KW-1185">Reference proteome</keyword>
<proteinExistence type="predicted"/>
<evidence type="ECO:0000256" key="1">
    <source>
        <dbReference type="SAM" id="Phobius"/>
    </source>
</evidence>
<feature type="transmembrane region" description="Helical" evidence="1">
    <location>
        <begin position="48"/>
        <end position="65"/>
    </location>
</feature>
<evidence type="ECO:0000256" key="2">
    <source>
        <dbReference type="SAM" id="SignalP"/>
    </source>
</evidence>
<dbReference type="PANTHER" id="PTHR30383">
    <property type="entry name" value="THIOESTERASE 1/PROTEASE 1/LYSOPHOSPHOLIPASE L1"/>
    <property type="match status" value="1"/>
</dbReference>
<gene>
    <name evidence="4" type="ORF">B0T15DRAFT_458</name>
</gene>
<dbReference type="SUPFAM" id="SSF52266">
    <property type="entry name" value="SGNH hydrolase"/>
    <property type="match status" value="1"/>
</dbReference>
<dbReference type="PANTHER" id="PTHR30383:SF31">
    <property type="entry name" value="SGNH HYDROLASE-TYPE ESTERASE DOMAIN-CONTAINING PROTEIN-RELATED"/>
    <property type="match status" value="1"/>
</dbReference>
<feature type="chain" id="PRO_5042548777" evidence="2">
    <location>
        <begin position="26"/>
        <end position="193"/>
    </location>
</feature>